<evidence type="ECO:0000256" key="2">
    <source>
        <dbReference type="ARBA" id="ARBA00022475"/>
    </source>
</evidence>
<keyword evidence="3" id="KW-0328">Glycosyltransferase</keyword>
<dbReference type="GO" id="GO:0005886">
    <property type="term" value="C:plasma membrane"/>
    <property type="evidence" value="ECO:0007669"/>
    <property type="project" value="UniProtKB-SubCell"/>
</dbReference>
<proteinExistence type="predicted"/>
<dbReference type="InterPro" id="IPR050297">
    <property type="entry name" value="LipidA_mod_glycosyltrf_83"/>
</dbReference>
<evidence type="ECO:0000256" key="3">
    <source>
        <dbReference type="ARBA" id="ARBA00022676"/>
    </source>
</evidence>
<feature type="transmembrane region" description="Helical" evidence="8">
    <location>
        <begin position="343"/>
        <end position="364"/>
    </location>
</feature>
<keyword evidence="2" id="KW-1003">Cell membrane</keyword>
<evidence type="ECO:0008006" key="10">
    <source>
        <dbReference type="Google" id="ProtNLM"/>
    </source>
</evidence>
<protein>
    <recommendedName>
        <fullName evidence="10">Glycosyltransferase RgtA/B/C/D-like domain-containing protein</fullName>
    </recommendedName>
</protein>
<feature type="transmembrane region" description="Helical" evidence="8">
    <location>
        <begin position="214"/>
        <end position="238"/>
    </location>
</feature>
<accession>A0A160TF03</accession>
<evidence type="ECO:0000256" key="1">
    <source>
        <dbReference type="ARBA" id="ARBA00004651"/>
    </source>
</evidence>
<feature type="transmembrane region" description="Helical" evidence="8">
    <location>
        <begin position="168"/>
        <end position="193"/>
    </location>
</feature>
<dbReference type="AlphaFoldDB" id="A0A160TF03"/>
<evidence type="ECO:0000256" key="5">
    <source>
        <dbReference type="ARBA" id="ARBA00022692"/>
    </source>
</evidence>
<feature type="transmembrane region" description="Helical" evidence="8">
    <location>
        <begin position="450"/>
        <end position="474"/>
    </location>
</feature>
<feature type="transmembrane region" description="Helical" evidence="8">
    <location>
        <begin position="250"/>
        <end position="269"/>
    </location>
</feature>
<dbReference type="PANTHER" id="PTHR33908:SF11">
    <property type="entry name" value="MEMBRANE PROTEIN"/>
    <property type="match status" value="1"/>
</dbReference>
<keyword evidence="5 8" id="KW-0812">Transmembrane</keyword>
<dbReference type="GO" id="GO:0016763">
    <property type="term" value="F:pentosyltransferase activity"/>
    <property type="evidence" value="ECO:0007669"/>
    <property type="project" value="TreeGrafter"/>
</dbReference>
<evidence type="ECO:0000256" key="7">
    <source>
        <dbReference type="ARBA" id="ARBA00023136"/>
    </source>
</evidence>
<dbReference type="PANTHER" id="PTHR33908">
    <property type="entry name" value="MANNOSYLTRANSFERASE YKCB-RELATED"/>
    <property type="match status" value="1"/>
</dbReference>
<feature type="transmembrane region" description="Helical" evidence="8">
    <location>
        <begin position="400"/>
        <end position="422"/>
    </location>
</feature>
<keyword evidence="7 8" id="KW-0472">Membrane</keyword>
<feature type="transmembrane region" description="Helical" evidence="8">
    <location>
        <begin position="16"/>
        <end position="33"/>
    </location>
</feature>
<feature type="transmembrane region" description="Helical" evidence="8">
    <location>
        <begin position="376"/>
        <end position="393"/>
    </location>
</feature>
<keyword evidence="4" id="KW-0808">Transferase</keyword>
<reference evidence="9" key="1">
    <citation type="submission" date="2015-10" db="EMBL/GenBank/DDBJ databases">
        <authorList>
            <person name="Gilbert D.G."/>
        </authorList>
    </citation>
    <scope>NUCLEOTIDE SEQUENCE</scope>
</reference>
<organism evidence="9">
    <name type="scientific">hydrothermal vent metagenome</name>
    <dbReference type="NCBI Taxonomy" id="652676"/>
    <lineage>
        <taxon>unclassified sequences</taxon>
        <taxon>metagenomes</taxon>
        <taxon>ecological metagenomes</taxon>
    </lineage>
</organism>
<keyword evidence="6 8" id="KW-1133">Transmembrane helix</keyword>
<name>A0A160TF03_9ZZZZ</name>
<dbReference type="EMBL" id="CZQE01000030">
    <property type="protein sequence ID" value="CUS43295.1"/>
    <property type="molecule type" value="Genomic_DNA"/>
</dbReference>
<evidence type="ECO:0000256" key="6">
    <source>
        <dbReference type="ARBA" id="ARBA00022989"/>
    </source>
</evidence>
<gene>
    <name evidence="9" type="ORF">MGWOODY_Smn2633</name>
</gene>
<comment type="subcellular location">
    <subcellularLocation>
        <location evidence="1">Cell membrane</location>
        <topology evidence="1">Multi-pass membrane protein</topology>
    </subcellularLocation>
</comment>
<dbReference type="GO" id="GO:0008610">
    <property type="term" value="P:lipid biosynthetic process"/>
    <property type="evidence" value="ECO:0007669"/>
    <property type="project" value="UniProtKB-ARBA"/>
</dbReference>
<evidence type="ECO:0000256" key="4">
    <source>
        <dbReference type="ARBA" id="ARBA00022679"/>
    </source>
</evidence>
<evidence type="ECO:0000256" key="8">
    <source>
        <dbReference type="SAM" id="Phobius"/>
    </source>
</evidence>
<feature type="transmembrane region" description="Helical" evidence="8">
    <location>
        <begin position="124"/>
        <end position="148"/>
    </location>
</feature>
<evidence type="ECO:0000313" key="9">
    <source>
        <dbReference type="EMBL" id="CUS43295.1"/>
    </source>
</evidence>
<sequence>MTLTPQTAPARAPHKLALGLFVLIWFSISWFGSSEYNPNNSTRLFTAVSLVEQGDATIDEFRTLTIDKAEFGKHTYLDKAPGMTIMAMPAVWIADTLTGTTVAPYAKTIESDGLWSYMRLRQRIAVAMTVAVLTAFAAVLLFDLATGITGSPRAGFVTALAYAMATPVWGWSTTLFGHAPVGALLLIATWAIWRGTSGEREVGRWRYPLLAGAALGWALVVEFPVVIPALPIVVWVVWRTRDLAWPVRARLFGLAAAAGLIMLVPLLIYNTIAFGTPFKVGYQGVVGFNGMQQGFFGLTYPKIEVLAQIIFGTERGLIWVAPVLVLAPFGLARLIRSPQTRDLGWLCTAIAIAVLLYNAAYVYWDGGHATGPRHSVPMIGFLCLGLAPLWQGWRATGRGWIAGLIGSGMVINLAIASAEIAAPHGYRFPLVDPVMRKFLRGDIHTIAGDYWGWSQGLGLVPWLAVAGPLLWWLIREAALSGAEHRDIKTTLA</sequence>